<comment type="caution">
    <text evidence="1">The sequence shown here is derived from an EMBL/GenBank/DDBJ whole genome shotgun (WGS) entry which is preliminary data.</text>
</comment>
<name>A0ABP9MSL3_9FLAO</name>
<evidence type="ECO:0000313" key="1">
    <source>
        <dbReference type="EMBL" id="GAA5100546.1"/>
    </source>
</evidence>
<accession>A0ABP9MSL3</accession>
<reference evidence="2" key="1">
    <citation type="journal article" date="2019" name="Int. J. Syst. Evol. Microbiol.">
        <title>The Global Catalogue of Microorganisms (GCM) 10K type strain sequencing project: providing services to taxonomists for standard genome sequencing and annotation.</title>
        <authorList>
            <consortium name="The Broad Institute Genomics Platform"/>
            <consortium name="The Broad Institute Genome Sequencing Center for Infectious Disease"/>
            <person name="Wu L."/>
            <person name="Ma J."/>
        </authorList>
    </citation>
    <scope>NUCLEOTIDE SEQUENCE [LARGE SCALE GENOMIC DNA]</scope>
    <source>
        <strain evidence="2">JCM 18019</strain>
    </source>
</reference>
<gene>
    <name evidence="1" type="ORF">GCM10023210_39180</name>
</gene>
<evidence type="ECO:0008006" key="3">
    <source>
        <dbReference type="Google" id="ProtNLM"/>
    </source>
</evidence>
<evidence type="ECO:0000313" key="2">
    <source>
        <dbReference type="Proteomes" id="UP001500353"/>
    </source>
</evidence>
<organism evidence="1 2">
    <name type="scientific">Chryseobacterium ginsengisoli</name>
    <dbReference type="NCBI Taxonomy" id="363853"/>
    <lineage>
        <taxon>Bacteria</taxon>
        <taxon>Pseudomonadati</taxon>
        <taxon>Bacteroidota</taxon>
        <taxon>Flavobacteriia</taxon>
        <taxon>Flavobacteriales</taxon>
        <taxon>Weeksellaceae</taxon>
        <taxon>Chryseobacterium group</taxon>
        <taxon>Chryseobacterium</taxon>
    </lineage>
</organism>
<dbReference type="RefSeq" id="WP_345207804.1">
    <property type="nucleotide sequence ID" value="NZ_BAABHX010000008.1"/>
</dbReference>
<keyword evidence="2" id="KW-1185">Reference proteome</keyword>
<dbReference type="EMBL" id="BAABHX010000008">
    <property type="protein sequence ID" value="GAA5100546.1"/>
    <property type="molecule type" value="Genomic_DNA"/>
</dbReference>
<protein>
    <recommendedName>
        <fullName evidence="3">Nucleoid-associated protein</fullName>
    </recommendedName>
</protein>
<dbReference type="Proteomes" id="UP001500353">
    <property type="component" value="Unassembled WGS sequence"/>
</dbReference>
<proteinExistence type="predicted"/>
<sequence>MKFFVFNDLIPNAASTQEIMLALKNTVIEYKILKEKYPSSIDGIISCTHLSDINLSENLTLADTLELIDNKEIKDYSYSIFTKHPIEFFLDTDVVLTEEKDHFFLLDKTKRDAFFIKIVSNGKDILFSLNLHPDLAKDMLTIGCSDSTSYSVDNLYGIQQNTANIEGIIKKEEISKLGNLDKLKQILNNATTSKKFDNTFSKMSKEVQESIIENFESVISYKSKGLNIPETLLKEVTHKKDTIKELKMRDPIAKRLYFEEIDGIYYLASLENKPLKDRQTKEQSSHIKNAISIFKELKK</sequence>